<dbReference type="EMBL" id="LVVM01001988">
    <property type="protein sequence ID" value="OJA17492.1"/>
    <property type="molecule type" value="Genomic_DNA"/>
</dbReference>
<reference evidence="3 4" key="1">
    <citation type="submission" date="2016-03" db="EMBL/GenBank/DDBJ databases">
        <title>Comparative genomics of the ectomycorrhizal sister species Rhizopogon vinicolor and Rhizopogon vesiculosus (Basidiomycota: Boletales) reveals a divergence of the mating type B locus.</title>
        <authorList>
            <person name="Mujic A.B."/>
            <person name="Kuo A."/>
            <person name="Tritt A."/>
            <person name="Lipzen A."/>
            <person name="Chen C."/>
            <person name="Johnson J."/>
            <person name="Sharma A."/>
            <person name="Barry K."/>
            <person name="Grigoriev I.V."/>
            <person name="Spatafora J.W."/>
        </authorList>
    </citation>
    <scope>NUCLEOTIDE SEQUENCE [LARGE SCALE GENOMIC DNA]</scope>
    <source>
        <strain evidence="3 4">AM-OR11-056</strain>
    </source>
</reference>
<evidence type="ECO:0000259" key="2">
    <source>
        <dbReference type="PROSITE" id="PS50076"/>
    </source>
</evidence>
<evidence type="ECO:0000313" key="4">
    <source>
        <dbReference type="Proteomes" id="UP000183567"/>
    </source>
</evidence>
<dbReference type="PANTHER" id="PTHR44157:SF1">
    <property type="entry name" value="DNAJ HOMOLOG SUBFAMILY C MEMBER 11"/>
    <property type="match status" value="1"/>
</dbReference>
<dbReference type="PANTHER" id="PTHR44157">
    <property type="entry name" value="DNAJ HOMOLOG SUBFAMILY C MEMBER 11"/>
    <property type="match status" value="1"/>
</dbReference>
<feature type="non-terminal residue" evidence="3">
    <location>
        <position position="621"/>
    </location>
</feature>
<organism evidence="3 4">
    <name type="scientific">Rhizopogon vesiculosus</name>
    <dbReference type="NCBI Taxonomy" id="180088"/>
    <lineage>
        <taxon>Eukaryota</taxon>
        <taxon>Fungi</taxon>
        <taxon>Dikarya</taxon>
        <taxon>Basidiomycota</taxon>
        <taxon>Agaricomycotina</taxon>
        <taxon>Agaricomycetes</taxon>
        <taxon>Agaricomycetidae</taxon>
        <taxon>Boletales</taxon>
        <taxon>Suillineae</taxon>
        <taxon>Rhizopogonaceae</taxon>
        <taxon>Rhizopogon</taxon>
    </lineage>
</organism>
<dbReference type="GO" id="GO:0042407">
    <property type="term" value="P:cristae formation"/>
    <property type="evidence" value="ECO:0007669"/>
    <property type="project" value="TreeGrafter"/>
</dbReference>
<dbReference type="AlphaFoldDB" id="A0A1J8R0Q8"/>
<dbReference type="STRING" id="180088.A0A1J8R0Q8"/>
<dbReference type="CDD" id="cd06257">
    <property type="entry name" value="DnaJ"/>
    <property type="match status" value="1"/>
</dbReference>
<comment type="caution">
    <text evidence="3">The sequence shown here is derived from an EMBL/GenBank/DDBJ whole genome shotgun (WGS) entry which is preliminary data.</text>
</comment>
<dbReference type="SUPFAM" id="SSF46565">
    <property type="entry name" value="Chaperone J-domain"/>
    <property type="match status" value="1"/>
</dbReference>
<keyword evidence="1" id="KW-0143">Chaperone</keyword>
<dbReference type="GO" id="GO:0005739">
    <property type="term" value="C:mitochondrion"/>
    <property type="evidence" value="ECO:0007669"/>
    <property type="project" value="GOC"/>
</dbReference>
<dbReference type="InterPro" id="IPR036869">
    <property type="entry name" value="J_dom_sf"/>
</dbReference>
<dbReference type="Gene3D" id="1.10.287.110">
    <property type="entry name" value="DnaJ domain"/>
    <property type="match status" value="1"/>
</dbReference>
<accession>A0A1J8R0Q8</accession>
<proteinExistence type="predicted"/>
<sequence length="621" mass="70621">MDASCRNEERKEYLYSVLNVPVTASANELRERYKALSIIFHPDKQHDERIKDTAAMEFLQIQKAYEDPFLREVYDLLGEDGLKNSWPPELRSKSVDQIRAYLRQWKIDRSQEVLDRLIRPRCIVTCGIDASTLFSRGDDTDCDSRGIIARLRGVGVSQFAIRHSVTKALNEKTNIRLMSRLGLGHAHDLLNRDNIMGTIRYQFSPRLVAEATADFLNPHLVVAKASYEDDENTLNCHINFIPAFWNLFPPASTISFSRRLFRHASTVGSVAWTFSPIALGSLEIDIHSPQPFDFSSPEDYVHYTDRVDTDFANRPGSVSGFGVGLHAWSYGFRLSGLHSCIKTDWTIWFFELSLSLKAGLEIGFRGLAYLLTATWTGASTAISTSFGVSTEGLIMRFELEYLHQKWILPVTLSHVRNQTLEFFSAIVPSTALVLGYHFALKPWRRRQRAFYFRNAERLLKDENSALKRQIDTTIELLSDTAKRHMKTERSRGGLIIQGAMYGPDCKNLAIDVTIPVQALVHNSQVRVSRDSTTPPLHYQNLSVLRPDRVTPTRSSGKINYYLWSPIFYNPIVKFITALPDTVTRIISCQFGNDSAMDVYIILAPISTARCLYWLGIWCLVA</sequence>
<protein>
    <recommendedName>
        <fullName evidence="2">J domain-containing protein</fullName>
    </recommendedName>
</protein>
<dbReference type="PROSITE" id="PS50076">
    <property type="entry name" value="DNAJ_2"/>
    <property type="match status" value="1"/>
</dbReference>
<dbReference type="Proteomes" id="UP000183567">
    <property type="component" value="Unassembled WGS sequence"/>
</dbReference>
<name>A0A1J8R0Q8_9AGAM</name>
<dbReference type="InterPro" id="IPR052243">
    <property type="entry name" value="Mito_inner_membrane_organizer"/>
</dbReference>
<keyword evidence="4" id="KW-1185">Reference proteome</keyword>
<dbReference type="OrthoDB" id="10250354at2759"/>
<dbReference type="InterPro" id="IPR024586">
    <property type="entry name" value="DnaJ-like_C11_C"/>
</dbReference>
<dbReference type="PRINTS" id="PR00625">
    <property type="entry name" value="JDOMAIN"/>
</dbReference>
<dbReference type="Pfam" id="PF11875">
    <property type="entry name" value="DnaJ-like_C11_C"/>
    <property type="match status" value="1"/>
</dbReference>
<dbReference type="InterPro" id="IPR001623">
    <property type="entry name" value="DnaJ_domain"/>
</dbReference>
<feature type="domain" description="J" evidence="2">
    <location>
        <begin position="13"/>
        <end position="78"/>
    </location>
</feature>
<dbReference type="Pfam" id="PF00226">
    <property type="entry name" value="DnaJ"/>
    <property type="match status" value="1"/>
</dbReference>
<gene>
    <name evidence="3" type="ORF">AZE42_08357</name>
</gene>
<dbReference type="Pfam" id="PF22774">
    <property type="entry name" value="DNAJC11_beta-barrel"/>
    <property type="match status" value="1"/>
</dbReference>
<evidence type="ECO:0000313" key="3">
    <source>
        <dbReference type="EMBL" id="OJA17492.1"/>
    </source>
</evidence>
<dbReference type="InterPro" id="IPR055225">
    <property type="entry name" value="DNAJC11-like_beta-barrel"/>
</dbReference>
<dbReference type="SMART" id="SM00271">
    <property type="entry name" value="DnaJ"/>
    <property type="match status" value="1"/>
</dbReference>
<evidence type="ECO:0000256" key="1">
    <source>
        <dbReference type="ARBA" id="ARBA00023186"/>
    </source>
</evidence>